<keyword evidence="2" id="KW-1185">Reference proteome</keyword>
<evidence type="ECO:0000313" key="2">
    <source>
        <dbReference type="Proteomes" id="UP000076738"/>
    </source>
</evidence>
<accession>A0A167PFU7</accession>
<proteinExistence type="predicted"/>
<dbReference type="EMBL" id="KV417274">
    <property type="protein sequence ID" value="KZO98749.1"/>
    <property type="molecule type" value="Genomic_DNA"/>
</dbReference>
<evidence type="ECO:0000313" key="1">
    <source>
        <dbReference type="EMBL" id="KZO98749.1"/>
    </source>
</evidence>
<dbReference type="AlphaFoldDB" id="A0A167PFU7"/>
<sequence>MLWVSGCAPALGKADGLREVSQLFWDAWREEAGRSDVPWMADEGLWNVDLYRVEPSPSQLKEEGKWMKRRAGRPDQNFRWTYRSERGVCSLGQGAQEEVCALRNCGVCRLLESGMRDWGCGTRFALGRWVVRFWRGGILMSNRQPSIPTWETPFAADTVARQSGVNAPTRCAIVCKTKPAATWRTKYGHAVSSS</sequence>
<protein>
    <submittedName>
        <fullName evidence="1">Uncharacterized protein</fullName>
    </submittedName>
</protein>
<dbReference type="Proteomes" id="UP000076738">
    <property type="component" value="Unassembled WGS sequence"/>
</dbReference>
<name>A0A167PFU7_CALVF</name>
<dbReference type="OrthoDB" id="10460071at2759"/>
<organism evidence="1 2">
    <name type="scientific">Calocera viscosa (strain TUFC12733)</name>
    <dbReference type="NCBI Taxonomy" id="1330018"/>
    <lineage>
        <taxon>Eukaryota</taxon>
        <taxon>Fungi</taxon>
        <taxon>Dikarya</taxon>
        <taxon>Basidiomycota</taxon>
        <taxon>Agaricomycotina</taxon>
        <taxon>Dacrymycetes</taxon>
        <taxon>Dacrymycetales</taxon>
        <taxon>Dacrymycetaceae</taxon>
        <taxon>Calocera</taxon>
    </lineage>
</organism>
<reference evidence="1 2" key="1">
    <citation type="journal article" date="2016" name="Mol. Biol. Evol.">
        <title>Comparative Genomics of Early-Diverging Mushroom-Forming Fungi Provides Insights into the Origins of Lignocellulose Decay Capabilities.</title>
        <authorList>
            <person name="Nagy L.G."/>
            <person name="Riley R."/>
            <person name="Tritt A."/>
            <person name="Adam C."/>
            <person name="Daum C."/>
            <person name="Floudas D."/>
            <person name="Sun H."/>
            <person name="Yadav J.S."/>
            <person name="Pangilinan J."/>
            <person name="Larsson K.H."/>
            <person name="Matsuura K."/>
            <person name="Barry K."/>
            <person name="Labutti K."/>
            <person name="Kuo R."/>
            <person name="Ohm R.A."/>
            <person name="Bhattacharya S.S."/>
            <person name="Shirouzu T."/>
            <person name="Yoshinaga Y."/>
            <person name="Martin F.M."/>
            <person name="Grigoriev I.V."/>
            <person name="Hibbett D.S."/>
        </authorList>
    </citation>
    <scope>NUCLEOTIDE SEQUENCE [LARGE SCALE GENOMIC DNA]</scope>
    <source>
        <strain evidence="1 2">TUFC12733</strain>
    </source>
</reference>
<gene>
    <name evidence="1" type="ORF">CALVIDRAFT_417065</name>
</gene>